<dbReference type="EMBL" id="JACGCI010000066">
    <property type="protein sequence ID" value="KAF6749087.1"/>
    <property type="molecule type" value="Genomic_DNA"/>
</dbReference>
<feature type="non-terminal residue" evidence="1">
    <location>
        <position position="1"/>
    </location>
</feature>
<keyword evidence="2" id="KW-1185">Reference proteome</keyword>
<dbReference type="OrthoDB" id="2142724at2759"/>
<evidence type="ECO:0000313" key="2">
    <source>
        <dbReference type="Proteomes" id="UP000521943"/>
    </source>
</evidence>
<name>A0A8H6M2D4_9AGAR</name>
<accession>A0A8H6M2D4</accession>
<reference evidence="1 2" key="1">
    <citation type="submission" date="2020-07" db="EMBL/GenBank/DDBJ databases">
        <title>Comparative genomics of pyrophilous fungi reveals a link between fire events and developmental genes.</title>
        <authorList>
            <consortium name="DOE Joint Genome Institute"/>
            <person name="Steindorff A.S."/>
            <person name="Carver A."/>
            <person name="Calhoun S."/>
            <person name="Stillman K."/>
            <person name="Liu H."/>
            <person name="Lipzen A."/>
            <person name="Pangilinan J."/>
            <person name="Labutti K."/>
            <person name="Bruns T.D."/>
            <person name="Grigoriev I.V."/>
        </authorList>
    </citation>
    <scope>NUCLEOTIDE SEQUENCE [LARGE SCALE GENOMIC DNA]</scope>
    <source>
        <strain evidence="1 2">CBS 144469</strain>
    </source>
</reference>
<protein>
    <submittedName>
        <fullName evidence="1">Uncharacterized protein</fullName>
    </submittedName>
</protein>
<gene>
    <name evidence="1" type="ORF">DFP72DRAFT_755683</name>
</gene>
<sequence>LDEVSKDERSSFRRYGRSLKNTRAVQKGVFIRGRRFSAEGLLTLDGMISNTVVEGSMTRERYLDYLEHYVMPL</sequence>
<proteinExistence type="predicted"/>
<comment type="caution">
    <text evidence="1">The sequence shown here is derived from an EMBL/GenBank/DDBJ whole genome shotgun (WGS) entry which is preliminary data.</text>
</comment>
<dbReference type="AlphaFoldDB" id="A0A8H6M2D4"/>
<feature type="non-terminal residue" evidence="1">
    <location>
        <position position="73"/>
    </location>
</feature>
<evidence type="ECO:0000313" key="1">
    <source>
        <dbReference type="EMBL" id="KAF6749087.1"/>
    </source>
</evidence>
<organism evidence="1 2">
    <name type="scientific">Ephemerocybe angulata</name>
    <dbReference type="NCBI Taxonomy" id="980116"/>
    <lineage>
        <taxon>Eukaryota</taxon>
        <taxon>Fungi</taxon>
        <taxon>Dikarya</taxon>
        <taxon>Basidiomycota</taxon>
        <taxon>Agaricomycotina</taxon>
        <taxon>Agaricomycetes</taxon>
        <taxon>Agaricomycetidae</taxon>
        <taxon>Agaricales</taxon>
        <taxon>Agaricineae</taxon>
        <taxon>Psathyrellaceae</taxon>
        <taxon>Ephemerocybe</taxon>
    </lineage>
</organism>
<dbReference type="Proteomes" id="UP000521943">
    <property type="component" value="Unassembled WGS sequence"/>
</dbReference>